<sequence>MGTYRVYGRFSGSPGGSLDTDVPSRTFAVGGERGDDAGAPVE</sequence>
<evidence type="ECO:0000313" key="2">
    <source>
        <dbReference type="EMBL" id="MDP9801047.1"/>
    </source>
</evidence>
<protein>
    <submittedName>
        <fullName evidence="2">Uncharacterized protein</fullName>
    </submittedName>
</protein>
<comment type="caution">
    <text evidence="2">The sequence shown here is derived from an EMBL/GenBank/DDBJ whole genome shotgun (WGS) entry which is preliminary data.</text>
</comment>
<proteinExistence type="predicted"/>
<organism evidence="2 3">
    <name type="scientific">Arcanobacterium wilhelmae</name>
    <dbReference type="NCBI Taxonomy" id="1803177"/>
    <lineage>
        <taxon>Bacteria</taxon>
        <taxon>Bacillati</taxon>
        <taxon>Actinomycetota</taxon>
        <taxon>Actinomycetes</taxon>
        <taxon>Actinomycetales</taxon>
        <taxon>Actinomycetaceae</taxon>
        <taxon>Arcanobacterium</taxon>
    </lineage>
</organism>
<evidence type="ECO:0000256" key="1">
    <source>
        <dbReference type="SAM" id="MobiDB-lite"/>
    </source>
</evidence>
<gene>
    <name evidence="2" type="ORF">J2S49_001123</name>
</gene>
<dbReference type="EMBL" id="JAUSQW010000001">
    <property type="protein sequence ID" value="MDP9801047.1"/>
    <property type="molecule type" value="Genomic_DNA"/>
</dbReference>
<name>A0ABT9NBK2_9ACTO</name>
<dbReference type="RefSeq" id="WP_278058692.1">
    <property type="nucleotide sequence ID" value="NZ_CP121247.1"/>
</dbReference>
<keyword evidence="3" id="KW-1185">Reference proteome</keyword>
<dbReference type="Proteomes" id="UP001235966">
    <property type="component" value="Unassembled WGS sequence"/>
</dbReference>
<accession>A0ABT9NBK2</accession>
<evidence type="ECO:0000313" key="3">
    <source>
        <dbReference type="Proteomes" id="UP001235966"/>
    </source>
</evidence>
<reference evidence="2 3" key="1">
    <citation type="submission" date="2023-07" db="EMBL/GenBank/DDBJ databases">
        <title>Sequencing the genomes of 1000 actinobacteria strains.</title>
        <authorList>
            <person name="Klenk H.-P."/>
        </authorList>
    </citation>
    <scope>NUCLEOTIDE SEQUENCE [LARGE SCALE GENOMIC DNA]</scope>
    <source>
        <strain evidence="2 3">DSM 102162</strain>
    </source>
</reference>
<feature type="region of interest" description="Disordered" evidence="1">
    <location>
        <begin position="11"/>
        <end position="42"/>
    </location>
</feature>